<name>A0A9X3XDY2_9BACT</name>
<dbReference type="EMBL" id="JAGTJJ010000050">
    <property type="protein sequence ID" value="MDC3987268.1"/>
    <property type="molecule type" value="Genomic_DNA"/>
</dbReference>
<dbReference type="RefSeq" id="WP_272427705.1">
    <property type="nucleotide sequence ID" value="NZ_JAGTJJ010000017.1"/>
</dbReference>
<evidence type="ECO:0000313" key="1">
    <source>
        <dbReference type="EMBL" id="MDC3983929.1"/>
    </source>
</evidence>
<evidence type="ECO:0008006" key="4">
    <source>
        <dbReference type="Google" id="ProtNLM"/>
    </source>
</evidence>
<proteinExistence type="predicted"/>
<keyword evidence="3" id="KW-1185">Reference proteome</keyword>
<dbReference type="EMBL" id="JAGTJJ010000017">
    <property type="protein sequence ID" value="MDC3983929.1"/>
    <property type="molecule type" value="Genomic_DNA"/>
</dbReference>
<evidence type="ECO:0000313" key="2">
    <source>
        <dbReference type="EMBL" id="MDC3987268.1"/>
    </source>
</evidence>
<evidence type="ECO:0000313" key="3">
    <source>
        <dbReference type="Proteomes" id="UP001151081"/>
    </source>
</evidence>
<protein>
    <recommendedName>
        <fullName evidence="4">Dickkopf N-terminal cysteine-rich domain-containing protein</fullName>
    </recommendedName>
</protein>
<sequence length="54" mass="5535">MLGLPCSVNGNCASNQCADPDGDGQKTCVKGPGDPCTQLIECYNKKCESGLCAP</sequence>
<reference evidence="2 3" key="1">
    <citation type="submission" date="2021-04" db="EMBL/GenBank/DDBJ databases">
        <title>Genome analysis of Polyangium sp.</title>
        <authorList>
            <person name="Li Y."/>
            <person name="Wang J."/>
        </authorList>
    </citation>
    <scope>NUCLEOTIDE SEQUENCE [LARGE SCALE GENOMIC DNA]</scope>
    <source>
        <strain evidence="2 3">SDU14</strain>
    </source>
</reference>
<accession>A0A9X3XDY2</accession>
<dbReference type="Proteomes" id="UP001151081">
    <property type="component" value="Unassembled WGS sequence"/>
</dbReference>
<comment type="caution">
    <text evidence="2">The sequence shown here is derived from an EMBL/GenBank/DDBJ whole genome shotgun (WGS) entry which is preliminary data.</text>
</comment>
<dbReference type="AlphaFoldDB" id="A0A9X3XDY2"/>
<organism evidence="2 3">
    <name type="scientific">Polyangium jinanense</name>
    <dbReference type="NCBI Taxonomy" id="2829994"/>
    <lineage>
        <taxon>Bacteria</taxon>
        <taxon>Pseudomonadati</taxon>
        <taxon>Myxococcota</taxon>
        <taxon>Polyangia</taxon>
        <taxon>Polyangiales</taxon>
        <taxon>Polyangiaceae</taxon>
        <taxon>Polyangium</taxon>
    </lineage>
</organism>
<gene>
    <name evidence="1" type="ORF">KEG57_25695</name>
    <name evidence="2" type="ORF">KEG57_42765</name>
</gene>